<dbReference type="KEGG" id="fil:BN1229_v1_2634"/>
<feature type="domain" description="Prohead serine protease" evidence="4">
    <location>
        <begin position="86"/>
        <end position="174"/>
    </location>
</feature>
<evidence type="ECO:0000313" key="5">
    <source>
        <dbReference type="EMBL" id="CPR21850.1"/>
    </source>
</evidence>
<dbReference type="Pfam" id="PF04586">
    <property type="entry name" value="Peptidase_S78"/>
    <property type="match status" value="1"/>
</dbReference>
<sequence length="617" mass="66391">MPIDTSLKPPKRSPVPEPEMLTRFAPSAGSKSWNHKSRTLRATIAAGAGVERYDYEGRYLELLDPSGVELSAHMPVLNAHRAGDLSDVLGAVVSVDRKGENLDAVLRLSKRQEVDAIAVDIADGIVTGVSIGYLVIAWTEATDEDGNRTKTATKWRLLEVSIVPIPADDAARIRGRNIMSTTTTTSEAPERDERAERKRLTTIRELGEHFGQRAFAAEHEIAGTSVEDFRAALIDRLADEQQRQAPTQSVVALSPYTGMSGGSASLHDPAFRTEAMGEAIAVRALPGLEPSPAARQFVGLALPELAREHLRLAGEDVRGLTPAQVVTRSLGGLHSTSDFSYALSSAVGRVLRKTYEEAPSGLKPLARRLELADFRARTVVGLSGMSALEKVGEHGEFKRGTISDSGEKIAVEPFGKIFGVTRQVLVNDDLGWVADIPRKLGVAAAQFEAKQLAALLTSNLVMGDGKPVFHSDHGNVAAAGAALSETTLSAARLAMRKQVDEAGELIGIGPRYLIVGPELETDAEKLMAAITATDTSDVQPIRLTVAVEPRLTGKQWFVAADPASIDGIAYAHLANEPGPQLTYRNGFDVDGVEFKVRLDFGCAFLDWRSWYKNPGQA</sequence>
<keyword evidence="2" id="KW-0645">Protease</keyword>
<evidence type="ECO:0000256" key="1">
    <source>
        <dbReference type="ARBA" id="ARBA00022612"/>
    </source>
</evidence>
<dbReference type="GO" id="GO:0006508">
    <property type="term" value="P:proteolysis"/>
    <property type="evidence" value="ECO:0007669"/>
    <property type="project" value="UniProtKB-KW"/>
</dbReference>
<dbReference type="EMBL" id="LN829119">
    <property type="protein sequence ID" value="CPR21850.1"/>
    <property type="molecule type" value="Genomic_DNA"/>
</dbReference>
<name>A0A0D6JJL5_9HYPH</name>
<dbReference type="Proteomes" id="UP000033187">
    <property type="component" value="Chromosome 1"/>
</dbReference>
<gene>
    <name evidence="5" type="ORF">YBN1229_v1_3283</name>
</gene>
<dbReference type="KEGG" id="fiy:BN1229_v1_3283"/>
<dbReference type="NCBIfam" id="NF045541">
    <property type="entry name" value="scaf_prot_MCP2"/>
    <property type="match status" value="1"/>
</dbReference>
<dbReference type="RefSeq" id="WP_052743981.1">
    <property type="nucleotide sequence ID" value="NZ_LN829118.1"/>
</dbReference>
<evidence type="ECO:0000256" key="3">
    <source>
        <dbReference type="ARBA" id="ARBA00022801"/>
    </source>
</evidence>
<dbReference type="GO" id="GO:0008233">
    <property type="term" value="F:peptidase activity"/>
    <property type="evidence" value="ECO:0007669"/>
    <property type="project" value="UniProtKB-KW"/>
</dbReference>
<dbReference type="InterPro" id="IPR054613">
    <property type="entry name" value="Peptidase_S78_dom"/>
</dbReference>
<evidence type="ECO:0000256" key="2">
    <source>
        <dbReference type="ARBA" id="ARBA00022670"/>
    </source>
</evidence>
<evidence type="ECO:0000259" key="4">
    <source>
        <dbReference type="Pfam" id="PF04586"/>
    </source>
</evidence>
<reference evidence="6" key="1">
    <citation type="submission" date="2015-02" db="EMBL/GenBank/DDBJ databases">
        <authorList>
            <person name="Chooi Y.-H."/>
        </authorList>
    </citation>
    <scope>NUCLEOTIDE SEQUENCE [LARGE SCALE GENOMIC DNA]</scope>
    <source>
        <strain evidence="6">strain Y</strain>
    </source>
</reference>
<protein>
    <submittedName>
        <fullName evidence="5">Peptidase U35 phage prohead HK97</fullName>
    </submittedName>
</protein>
<keyword evidence="1" id="KW-1188">Viral release from host cell</keyword>
<dbReference type="OrthoDB" id="9806592at2"/>
<organism evidence="5 6">
    <name type="scientific">Candidatus Filomicrobium marinum</name>
    <dbReference type="NCBI Taxonomy" id="1608628"/>
    <lineage>
        <taxon>Bacteria</taxon>
        <taxon>Pseudomonadati</taxon>
        <taxon>Pseudomonadota</taxon>
        <taxon>Alphaproteobacteria</taxon>
        <taxon>Hyphomicrobiales</taxon>
        <taxon>Hyphomicrobiaceae</taxon>
        <taxon>Filomicrobium</taxon>
    </lineage>
</organism>
<dbReference type="AlphaFoldDB" id="A0A0D6JJL5"/>
<keyword evidence="3" id="KW-0378">Hydrolase</keyword>
<keyword evidence="6" id="KW-1185">Reference proteome</keyword>
<accession>A0A0D6JJL5</accession>
<dbReference type="Pfam" id="PF25209">
    <property type="entry name" value="Phage_capsid_4"/>
    <property type="match status" value="1"/>
</dbReference>
<evidence type="ECO:0000313" key="6">
    <source>
        <dbReference type="Proteomes" id="UP000033187"/>
    </source>
</evidence>
<proteinExistence type="predicted"/>